<accession>A0A8J6E0P7</accession>
<dbReference type="PANTHER" id="PTHR22504:SF0">
    <property type="entry name" value="REPRESSOR OF RNA POLYMERASE III TRANSCRIPTION MAF1 HOMOLOG"/>
    <property type="match status" value="1"/>
</dbReference>
<comment type="caution">
    <text evidence="1">The sequence shown here is derived from an EMBL/GenBank/DDBJ whole genome shotgun (WGS) entry which is preliminary data.</text>
</comment>
<dbReference type="Proteomes" id="UP000717585">
    <property type="component" value="Unassembled WGS sequence"/>
</dbReference>
<dbReference type="PANTHER" id="PTHR22504">
    <property type="entry name" value="REPRESSOR OF RNA POLYMERASE III TRANSCRIPTION MAF1"/>
    <property type="match status" value="1"/>
</dbReference>
<reference evidence="1" key="1">
    <citation type="submission" date="2021-05" db="EMBL/GenBank/DDBJ databases">
        <title>A free-living protist that lacks canonical eukaryotic 1 DNA replication and segregation systems.</title>
        <authorList>
            <person name="Salas-Leiva D.E."/>
            <person name="Tromer E.C."/>
            <person name="Curtis B.A."/>
            <person name="Jerlstrom-Hultqvist J."/>
            <person name="Kolisko M."/>
            <person name="Yi Z."/>
            <person name="Salas-Leiva J.S."/>
            <person name="Gallot-Lavallee L."/>
            <person name="Kops G.J.P.L."/>
            <person name="Archibald J.M."/>
            <person name="Simpson A.G.B."/>
            <person name="Roger A.J."/>
        </authorList>
    </citation>
    <scope>NUCLEOTIDE SEQUENCE</scope>
    <source>
        <strain evidence="1">BICM</strain>
    </source>
</reference>
<keyword evidence="2" id="KW-1185">Reference proteome</keyword>
<dbReference type="Gene3D" id="3.40.1000.50">
    <property type="entry name" value="Repressor of RNA polymerase III transcription Maf1"/>
    <property type="match status" value="1"/>
</dbReference>
<organism evidence="1 2">
    <name type="scientific">Carpediemonas membranifera</name>
    <dbReference type="NCBI Taxonomy" id="201153"/>
    <lineage>
        <taxon>Eukaryota</taxon>
        <taxon>Metamonada</taxon>
        <taxon>Carpediemonas-like organisms</taxon>
        <taxon>Carpediemonas</taxon>
    </lineage>
</organism>
<gene>
    <name evidence="1" type="ORF">J8273_8910</name>
</gene>
<dbReference type="GO" id="GO:0000994">
    <property type="term" value="F:RNA polymerase III core binding"/>
    <property type="evidence" value="ECO:0007669"/>
    <property type="project" value="TreeGrafter"/>
</dbReference>
<dbReference type="GO" id="GO:0016480">
    <property type="term" value="P:negative regulation of transcription by RNA polymerase III"/>
    <property type="evidence" value="ECO:0007669"/>
    <property type="project" value="InterPro"/>
</dbReference>
<dbReference type="OrthoDB" id="277029at2759"/>
<evidence type="ECO:0000313" key="2">
    <source>
        <dbReference type="Proteomes" id="UP000717585"/>
    </source>
</evidence>
<protein>
    <submittedName>
        <fullName evidence="1">Maf1 regulator</fullName>
    </submittedName>
</protein>
<sequence>MRYIQEESLSAIAASIDEQLHVVGAQLVSHLELYTMKPSTNEKRVSKSLEDGIIATPSSYTDNPFDMVTNQGRKAFINLVHTLNQVFPATDFSSMSPDSFTKEHSPQLVAEFLFSQFAGMPHGRDLMSQALAALDVAIGVKNCTIYSLSTGEGQDDVFGDESLWGWVFLFCNARTKKIAVFACRAVPFTSLVDEDGCPVSEGLFSVEEDSYLLI</sequence>
<proteinExistence type="predicted"/>
<dbReference type="GO" id="GO:0005634">
    <property type="term" value="C:nucleus"/>
    <property type="evidence" value="ECO:0007669"/>
    <property type="project" value="TreeGrafter"/>
</dbReference>
<dbReference type="InterPro" id="IPR015257">
    <property type="entry name" value="Maf1"/>
</dbReference>
<name>A0A8J6E0P7_9EUKA</name>
<dbReference type="AlphaFoldDB" id="A0A8J6E0P7"/>
<evidence type="ECO:0000313" key="1">
    <source>
        <dbReference type="EMBL" id="KAG9389617.1"/>
    </source>
</evidence>
<dbReference type="EMBL" id="JAHDYR010000069">
    <property type="protein sequence ID" value="KAG9389617.1"/>
    <property type="molecule type" value="Genomic_DNA"/>
</dbReference>
<dbReference type="Pfam" id="PF09174">
    <property type="entry name" value="Maf1"/>
    <property type="match status" value="1"/>
</dbReference>
<dbReference type="InterPro" id="IPR038564">
    <property type="entry name" value="Maf1_sf"/>
</dbReference>